<comment type="caution">
    <text evidence="2">The sequence shown here is derived from an EMBL/GenBank/DDBJ whole genome shotgun (WGS) entry which is preliminary data.</text>
</comment>
<evidence type="ECO:0000256" key="1">
    <source>
        <dbReference type="SAM" id="SignalP"/>
    </source>
</evidence>
<proteinExistence type="predicted"/>
<evidence type="ECO:0000313" key="2">
    <source>
        <dbReference type="EMBL" id="MBA5605217.1"/>
    </source>
</evidence>
<dbReference type="PANTHER" id="PTHR35936">
    <property type="entry name" value="MEMBRANE-BOUND LYTIC MUREIN TRANSGLYCOSYLASE F"/>
    <property type="match status" value="1"/>
</dbReference>
<name>A0A7W2EG96_9BURK</name>
<protein>
    <submittedName>
        <fullName evidence="2">Transporter substrate-binding domain-containing protein</fullName>
    </submittedName>
</protein>
<sequence length="245" mass="27044">MQAIAHARRALLLGLALAGPAAATANITVFYNERPPYLIAAPDGSVSGLTGTPAGRAFAAAGIPFIWAKTPTNRQLASIKQNKAMECAVGWFKNPEREQFAQFTKAIYRDRPAVALANKGFQVSQYDTLERVLATRGIRVLLKENFSYGPFIDNSIARFMPHLTHTTAENALMVEMIRKGRADLMFMAEEEADYLLANANATAGSGDFHLLRFSDMPAGEKRYIMCSKQVPDEIIERLNRAITFE</sequence>
<feature type="chain" id="PRO_5031179772" evidence="1">
    <location>
        <begin position="26"/>
        <end position="245"/>
    </location>
</feature>
<accession>A0A7W2EG96</accession>
<dbReference type="SUPFAM" id="SSF53850">
    <property type="entry name" value="Periplasmic binding protein-like II"/>
    <property type="match status" value="1"/>
</dbReference>
<evidence type="ECO:0000313" key="3">
    <source>
        <dbReference type="Proteomes" id="UP000566711"/>
    </source>
</evidence>
<reference evidence="2 3" key="1">
    <citation type="submission" date="2020-07" db="EMBL/GenBank/DDBJ databases">
        <title>Novel species isolated from subtropical streams in China.</title>
        <authorList>
            <person name="Lu H."/>
        </authorList>
    </citation>
    <scope>NUCLEOTIDE SEQUENCE [LARGE SCALE GENOMIC DNA]</scope>
    <source>
        <strain evidence="2 3">FT3S</strain>
    </source>
</reference>
<dbReference type="PANTHER" id="PTHR35936:SF35">
    <property type="entry name" value="L-CYSTINE-BINDING PROTEIN TCYJ"/>
    <property type="match status" value="1"/>
</dbReference>
<dbReference type="RefSeq" id="WP_182215903.1">
    <property type="nucleotide sequence ID" value="NZ_JACEZS010000005.1"/>
</dbReference>
<keyword evidence="1" id="KW-0732">Signal</keyword>
<dbReference type="EMBL" id="JACEZS010000005">
    <property type="protein sequence ID" value="MBA5605217.1"/>
    <property type="molecule type" value="Genomic_DNA"/>
</dbReference>
<keyword evidence="3" id="KW-1185">Reference proteome</keyword>
<dbReference type="AlphaFoldDB" id="A0A7W2EG96"/>
<dbReference type="Gene3D" id="3.40.190.10">
    <property type="entry name" value="Periplasmic binding protein-like II"/>
    <property type="match status" value="2"/>
</dbReference>
<dbReference type="Proteomes" id="UP000566711">
    <property type="component" value="Unassembled WGS sequence"/>
</dbReference>
<gene>
    <name evidence="2" type="ORF">H3H36_07590</name>
</gene>
<organism evidence="2 3">
    <name type="scientific">Rugamonas fusca</name>
    <dbReference type="NCBI Taxonomy" id="2758568"/>
    <lineage>
        <taxon>Bacteria</taxon>
        <taxon>Pseudomonadati</taxon>
        <taxon>Pseudomonadota</taxon>
        <taxon>Betaproteobacteria</taxon>
        <taxon>Burkholderiales</taxon>
        <taxon>Oxalobacteraceae</taxon>
        <taxon>Telluria group</taxon>
        <taxon>Rugamonas</taxon>
    </lineage>
</organism>
<feature type="signal peptide" evidence="1">
    <location>
        <begin position="1"/>
        <end position="25"/>
    </location>
</feature>